<dbReference type="EMBL" id="CP007151">
    <property type="protein sequence ID" value="AHI29663.1"/>
    <property type="molecule type" value="Genomic_DNA"/>
</dbReference>
<protein>
    <submittedName>
        <fullName evidence="2">Dehydrogenase</fullName>
    </submittedName>
</protein>
<evidence type="ECO:0000313" key="3">
    <source>
        <dbReference type="Proteomes" id="UP000061489"/>
    </source>
</evidence>
<feature type="chain" id="PRO_5004876733" evidence="1">
    <location>
        <begin position="31"/>
        <end position="260"/>
    </location>
</feature>
<organism evidence="2 3">
    <name type="scientific">Marinobacter similis</name>
    <dbReference type="NCBI Taxonomy" id="1420916"/>
    <lineage>
        <taxon>Bacteria</taxon>
        <taxon>Pseudomonadati</taxon>
        <taxon>Pseudomonadota</taxon>
        <taxon>Gammaproteobacteria</taxon>
        <taxon>Pseudomonadales</taxon>
        <taxon>Marinobacteraceae</taxon>
        <taxon>Marinobacter</taxon>
    </lineage>
</organism>
<dbReference type="Proteomes" id="UP000061489">
    <property type="component" value="Chromosome"/>
</dbReference>
<dbReference type="KEGG" id="msx:AU14_17045"/>
<accession>W5YT60</accession>
<dbReference type="STRING" id="1420916.AU14_17045"/>
<name>W5YT60_9GAMM</name>
<keyword evidence="3" id="KW-1185">Reference proteome</keyword>
<sequence>MHLNRTTTKSFTGRTAILLTLALFSAPTLASEPSKETQPSKDARQPGVELAPYEVTYTAAMDKGITLNGTAKRTLTKKDGNVWLYRTDVDSFIANIDESLILKWENNQVIPLRYRYRLSGFLIKDREQSIDFDWDAGVATGKDEGEPFKLELREGALDPLGFQLQLSQDIKSGKRDITYQVIDGDDYDEDRFAVLDQEPMKTNRGSIITLKAEKVRDEGSKRETLMWFAPDEDFLLVRLLQTEPDGSRYELRLNRSDLGG</sequence>
<keyword evidence="1" id="KW-0732">Signal</keyword>
<dbReference type="HOGENOM" id="CLU_063619_2_0_6"/>
<dbReference type="Pfam" id="PF11306">
    <property type="entry name" value="DUF3108"/>
    <property type="match status" value="1"/>
</dbReference>
<gene>
    <name evidence="2" type="ORF">AU14_17045</name>
</gene>
<dbReference type="RefSeq" id="WP_041342610.1">
    <property type="nucleotide sequence ID" value="NZ_CP007151.1"/>
</dbReference>
<proteinExistence type="predicted"/>
<feature type="signal peptide" evidence="1">
    <location>
        <begin position="1"/>
        <end position="30"/>
    </location>
</feature>
<dbReference type="AlphaFoldDB" id="W5YT60"/>
<evidence type="ECO:0000313" key="2">
    <source>
        <dbReference type="EMBL" id="AHI29663.1"/>
    </source>
</evidence>
<reference evidence="2 3" key="1">
    <citation type="journal article" date="2014" name="Genome Announc.">
        <title>Draft Genome Sequences of Marinobacter similis A3d10T and Marinobacter salarius R9SW1T.</title>
        <authorList>
            <person name="Ivanova E.P."/>
            <person name="Ng H.J."/>
            <person name="Webb H.K."/>
            <person name="Feng G."/>
            <person name="Oshima K."/>
            <person name="Hattori M."/>
            <person name="Ohkuma M."/>
            <person name="Sergeev A.F."/>
            <person name="Mikhailov V.V."/>
            <person name="Crawford R.J."/>
            <person name="Sawabe T."/>
        </authorList>
    </citation>
    <scope>NUCLEOTIDE SEQUENCE [LARGE SCALE GENOMIC DNA]</scope>
    <source>
        <strain evidence="2 3">A3d10</strain>
    </source>
</reference>
<evidence type="ECO:0000256" key="1">
    <source>
        <dbReference type="SAM" id="SignalP"/>
    </source>
</evidence>
<dbReference type="InterPro" id="IPR021457">
    <property type="entry name" value="DUF3108"/>
</dbReference>
<dbReference type="OrthoDB" id="6007799at2"/>